<evidence type="ECO:0000313" key="3">
    <source>
        <dbReference type="Proteomes" id="UP001519342"/>
    </source>
</evidence>
<dbReference type="Proteomes" id="UP001519342">
    <property type="component" value="Unassembled WGS sequence"/>
</dbReference>
<comment type="caution">
    <text evidence="2">The sequence shown here is derived from an EMBL/GenBank/DDBJ whole genome shotgun (WGS) entry which is preliminary data.</text>
</comment>
<feature type="transmembrane region" description="Helical" evidence="1">
    <location>
        <begin position="27"/>
        <end position="45"/>
    </location>
</feature>
<proteinExistence type="predicted"/>
<name>A0ABS4GD73_9FIRM</name>
<accession>A0ABS4GD73</accession>
<keyword evidence="1" id="KW-1133">Transmembrane helix</keyword>
<dbReference type="RefSeq" id="WP_209511370.1">
    <property type="nucleotide sequence ID" value="NZ_JAGGKS010000003.1"/>
</dbReference>
<evidence type="ECO:0000313" key="2">
    <source>
        <dbReference type="EMBL" id="MBP1925646.1"/>
    </source>
</evidence>
<keyword evidence="3" id="KW-1185">Reference proteome</keyword>
<reference evidence="2 3" key="1">
    <citation type="submission" date="2021-03" db="EMBL/GenBank/DDBJ databases">
        <title>Genomic Encyclopedia of Type Strains, Phase IV (KMG-IV): sequencing the most valuable type-strain genomes for metagenomic binning, comparative biology and taxonomic classification.</title>
        <authorList>
            <person name="Goeker M."/>
        </authorList>
    </citation>
    <scope>NUCLEOTIDE SEQUENCE [LARGE SCALE GENOMIC DNA]</scope>
    <source>
        <strain evidence="2 3">DSM 24004</strain>
    </source>
</reference>
<dbReference type="EMBL" id="JAGGKS010000003">
    <property type="protein sequence ID" value="MBP1925646.1"/>
    <property type="molecule type" value="Genomic_DNA"/>
</dbReference>
<sequence>MYGEGFKKFYWGFLLVLIDFRLQGIDIFPDIIGFIFLLVVLNFLWSKVRFLIKRYHIITL</sequence>
<organism evidence="2 3">
    <name type="scientific">Sedimentibacter acidaminivorans</name>
    <dbReference type="NCBI Taxonomy" id="913099"/>
    <lineage>
        <taxon>Bacteria</taxon>
        <taxon>Bacillati</taxon>
        <taxon>Bacillota</taxon>
        <taxon>Tissierellia</taxon>
        <taxon>Sedimentibacter</taxon>
    </lineage>
</organism>
<protein>
    <submittedName>
        <fullName evidence="2">Uncharacterized protein</fullName>
    </submittedName>
</protein>
<keyword evidence="1" id="KW-0472">Membrane</keyword>
<gene>
    <name evidence="2" type="ORF">J2Z76_001505</name>
</gene>
<keyword evidence="1" id="KW-0812">Transmembrane</keyword>
<evidence type="ECO:0000256" key="1">
    <source>
        <dbReference type="SAM" id="Phobius"/>
    </source>
</evidence>